<proteinExistence type="predicted"/>
<dbReference type="RefSeq" id="WP_270155645.1">
    <property type="nucleotide sequence ID" value="NZ_JAPNNL010000051.1"/>
</dbReference>
<feature type="region of interest" description="Disordered" evidence="1">
    <location>
        <begin position="1"/>
        <end position="38"/>
    </location>
</feature>
<gene>
    <name evidence="2" type="ORF">OUY22_15460</name>
</gene>
<dbReference type="Proteomes" id="UP001144036">
    <property type="component" value="Unassembled WGS sequence"/>
</dbReference>
<accession>A0ABT4SCY1</accession>
<feature type="compositionally biased region" description="Basic and acidic residues" evidence="1">
    <location>
        <begin position="25"/>
        <end position="38"/>
    </location>
</feature>
<organism evidence="2 3">
    <name type="scientific">Nonomuraea corallina</name>
    <dbReference type="NCBI Taxonomy" id="2989783"/>
    <lineage>
        <taxon>Bacteria</taxon>
        <taxon>Bacillati</taxon>
        <taxon>Actinomycetota</taxon>
        <taxon>Actinomycetes</taxon>
        <taxon>Streptosporangiales</taxon>
        <taxon>Streptosporangiaceae</taxon>
        <taxon>Nonomuraea</taxon>
    </lineage>
</organism>
<feature type="compositionally biased region" description="Basic and acidic residues" evidence="1">
    <location>
        <begin position="1"/>
        <end position="15"/>
    </location>
</feature>
<keyword evidence="3" id="KW-1185">Reference proteome</keyword>
<name>A0ABT4SCY1_9ACTN</name>
<evidence type="ECO:0000256" key="1">
    <source>
        <dbReference type="SAM" id="MobiDB-lite"/>
    </source>
</evidence>
<comment type="caution">
    <text evidence="2">The sequence shown here is derived from an EMBL/GenBank/DDBJ whole genome shotgun (WGS) entry which is preliminary data.</text>
</comment>
<evidence type="ECO:0000313" key="2">
    <source>
        <dbReference type="EMBL" id="MDA0634820.1"/>
    </source>
</evidence>
<protein>
    <submittedName>
        <fullName evidence="2">Uncharacterized protein</fullName>
    </submittedName>
</protein>
<dbReference type="EMBL" id="JAPNNL010000051">
    <property type="protein sequence ID" value="MDA0634820.1"/>
    <property type="molecule type" value="Genomic_DNA"/>
</dbReference>
<sequence>MSSEHRRGQGGDGEHQQVVGVSGEEPQRPAMEVDRPAESDLDLRLIFVTLFSTNHQ</sequence>
<evidence type="ECO:0000313" key="3">
    <source>
        <dbReference type="Proteomes" id="UP001144036"/>
    </source>
</evidence>
<reference evidence="2" key="1">
    <citation type="submission" date="2022-11" db="EMBL/GenBank/DDBJ databases">
        <title>Nonomuraea corallina sp. nov., a new species of the genus Nonomuraea isolated from sea side sediment in Thai sea.</title>
        <authorList>
            <person name="Ngamcharungchit C."/>
            <person name="Matsumoto A."/>
            <person name="Suriyachadkun C."/>
            <person name="Panbangred W."/>
            <person name="Inahashi Y."/>
            <person name="Intra B."/>
        </authorList>
    </citation>
    <scope>NUCLEOTIDE SEQUENCE</scope>
    <source>
        <strain evidence="2">MCN248</strain>
    </source>
</reference>